<proteinExistence type="predicted"/>
<feature type="domain" description="HAUS augmin-like complex subunit 6 N-terminal" evidence="2">
    <location>
        <begin position="61"/>
        <end position="156"/>
    </location>
</feature>
<evidence type="ECO:0000313" key="3">
    <source>
        <dbReference type="EMBL" id="EFJ37648.1"/>
    </source>
</evidence>
<dbReference type="GO" id="GO:0008017">
    <property type="term" value="F:microtubule binding"/>
    <property type="evidence" value="ECO:0000318"/>
    <property type="project" value="GO_Central"/>
</dbReference>
<dbReference type="InterPro" id="IPR028163">
    <property type="entry name" value="HAUS_6_N"/>
</dbReference>
<dbReference type="eggNOG" id="ENOG502QUMJ">
    <property type="taxonomic scope" value="Eukaryota"/>
</dbReference>
<dbReference type="Gramene" id="EFJ37648">
    <property type="protein sequence ID" value="EFJ37648"/>
    <property type="gene ID" value="SELMODRAFT_402116"/>
</dbReference>
<dbReference type="GO" id="GO:1990498">
    <property type="term" value="C:mitotic spindle microtubule"/>
    <property type="evidence" value="ECO:0000318"/>
    <property type="project" value="GO_Central"/>
</dbReference>
<dbReference type="STRING" id="88036.D8QPM6"/>
<dbReference type="GO" id="GO:0000226">
    <property type="term" value="P:microtubule cytoskeleton organization"/>
    <property type="evidence" value="ECO:0000318"/>
    <property type="project" value="GO_Central"/>
</dbReference>
<dbReference type="HOGENOM" id="CLU_023157_0_0_1"/>
<dbReference type="KEGG" id="smo:SELMODRAFT_402116"/>
<feature type="region of interest" description="Disordered" evidence="1">
    <location>
        <begin position="481"/>
        <end position="502"/>
    </location>
</feature>
<protein>
    <recommendedName>
        <fullName evidence="2">HAUS augmin-like complex subunit 6 N-terminal domain-containing protein</fullName>
    </recommendedName>
</protein>
<dbReference type="PANTHER" id="PTHR16151">
    <property type="entry name" value="HAUS AUGMIN-LIKE COMPLEX SUBUNIT 6"/>
    <property type="match status" value="1"/>
</dbReference>
<dbReference type="AlphaFoldDB" id="D8QPM6"/>
<organism evidence="4">
    <name type="scientific">Selaginella moellendorffii</name>
    <name type="common">Spikemoss</name>
    <dbReference type="NCBI Taxonomy" id="88036"/>
    <lineage>
        <taxon>Eukaryota</taxon>
        <taxon>Viridiplantae</taxon>
        <taxon>Streptophyta</taxon>
        <taxon>Embryophyta</taxon>
        <taxon>Tracheophyta</taxon>
        <taxon>Lycopodiopsida</taxon>
        <taxon>Selaginellales</taxon>
        <taxon>Selaginellaceae</taxon>
        <taxon>Selaginella</taxon>
    </lineage>
</organism>
<dbReference type="FunCoup" id="D8QPM6">
    <property type="interactions" value="2671"/>
</dbReference>
<feature type="compositionally biased region" description="Basic and acidic residues" evidence="1">
    <location>
        <begin position="340"/>
        <end position="360"/>
    </location>
</feature>
<dbReference type="GO" id="GO:0051225">
    <property type="term" value="P:spindle assembly"/>
    <property type="evidence" value="ECO:0007669"/>
    <property type="project" value="InterPro"/>
</dbReference>
<evidence type="ECO:0000259" key="2">
    <source>
        <dbReference type="Pfam" id="PF14661"/>
    </source>
</evidence>
<dbReference type="EMBL" id="GL377565">
    <property type="protein sequence ID" value="EFJ37648.1"/>
    <property type="molecule type" value="Genomic_DNA"/>
</dbReference>
<feature type="region of interest" description="Disordered" evidence="1">
    <location>
        <begin position="340"/>
        <end position="362"/>
    </location>
</feature>
<accession>D8QPM6</accession>
<dbReference type="PANTHER" id="PTHR16151:SF2">
    <property type="entry name" value="HAUS AUGMIN-LIKE COMPLEX SUBUNIT 6"/>
    <property type="match status" value="1"/>
</dbReference>
<keyword evidence="4" id="KW-1185">Reference proteome</keyword>
<name>D8QPM6_SELML</name>
<sequence length="639" mass="70112">MENRGLLSKKERWKRRSTECQHSRARRWIASWPLPAFQALLHFLLGTVAFFLTLAASENIVQGLINELEAQGALPRSSSRVSSLATCCGQRFVELLWQLSAHALREVHRRNFPADVAENPLPASFTEFITQNSHASALLAVTKARIALERRRFLQARKLVGHVRFEQRSPLWSCRPSNSTPPSCEKISAALDTSPHFPYMLMAAAPAVTSNFSPLEETALPSERAVKAAHASKMQARATPSIPRPAKSMSLKAFSASITLNGGLFTSRAGENAGALNVSSYNALGVSSKTYWSVQRHDKLASGPIEDLIAHRDHRWIGFACDHPPRDECHSKFVSSNDEDCNRQLEKQESDDEARTDRAVKGSSPLDVAEVIRRWTHALQRIHKQAQKLALPNLINAVDACEGHTSITGNVSGAKTTHLKYAGLILQVLISQLKETTPGMEANINKVRQHVNHSAVSSASQAVFAGYSVYSDSALSSQDVTSDCVADDRGTPGPLELAPPSPTLKLPQLPTLFSPFSLLHKGGDDDDLDLRPSSLAFSDHKDYEDDFKELWQAVHEAALSKPVEAATENTSTSNTTSEHYFTPLTVQKESVNPTSTVVSRTRTTTCSGSHINIAMSFAAAQHSHPRDSIRLKRNGCQQS</sequence>
<dbReference type="Proteomes" id="UP000001514">
    <property type="component" value="Unassembled WGS sequence"/>
</dbReference>
<dbReference type="InterPro" id="IPR026797">
    <property type="entry name" value="HAUS_6"/>
</dbReference>
<evidence type="ECO:0000256" key="1">
    <source>
        <dbReference type="SAM" id="MobiDB-lite"/>
    </source>
</evidence>
<evidence type="ECO:0000313" key="4">
    <source>
        <dbReference type="Proteomes" id="UP000001514"/>
    </source>
</evidence>
<reference evidence="3 4" key="1">
    <citation type="journal article" date="2011" name="Science">
        <title>The Selaginella genome identifies genetic changes associated with the evolution of vascular plants.</title>
        <authorList>
            <person name="Banks J.A."/>
            <person name="Nishiyama T."/>
            <person name="Hasebe M."/>
            <person name="Bowman J.L."/>
            <person name="Gribskov M."/>
            <person name="dePamphilis C."/>
            <person name="Albert V.A."/>
            <person name="Aono N."/>
            <person name="Aoyama T."/>
            <person name="Ambrose B.A."/>
            <person name="Ashton N.W."/>
            <person name="Axtell M.J."/>
            <person name="Barker E."/>
            <person name="Barker M.S."/>
            <person name="Bennetzen J.L."/>
            <person name="Bonawitz N.D."/>
            <person name="Chapple C."/>
            <person name="Cheng C."/>
            <person name="Correa L.G."/>
            <person name="Dacre M."/>
            <person name="DeBarry J."/>
            <person name="Dreyer I."/>
            <person name="Elias M."/>
            <person name="Engstrom E.M."/>
            <person name="Estelle M."/>
            <person name="Feng L."/>
            <person name="Finet C."/>
            <person name="Floyd S.K."/>
            <person name="Frommer W.B."/>
            <person name="Fujita T."/>
            <person name="Gramzow L."/>
            <person name="Gutensohn M."/>
            <person name="Harholt J."/>
            <person name="Hattori M."/>
            <person name="Heyl A."/>
            <person name="Hirai T."/>
            <person name="Hiwatashi Y."/>
            <person name="Ishikawa M."/>
            <person name="Iwata M."/>
            <person name="Karol K.G."/>
            <person name="Koehler B."/>
            <person name="Kolukisaoglu U."/>
            <person name="Kubo M."/>
            <person name="Kurata T."/>
            <person name="Lalonde S."/>
            <person name="Li K."/>
            <person name="Li Y."/>
            <person name="Litt A."/>
            <person name="Lyons E."/>
            <person name="Manning G."/>
            <person name="Maruyama T."/>
            <person name="Michael T.P."/>
            <person name="Mikami K."/>
            <person name="Miyazaki S."/>
            <person name="Morinaga S."/>
            <person name="Murata T."/>
            <person name="Mueller-Roeber B."/>
            <person name="Nelson D.R."/>
            <person name="Obara M."/>
            <person name="Oguri Y."/>
            <person name="Olmstead R.G."/>
            <person name="Onodera N."/>
            <person name="Petersen B.L."/>
            <person name="Pils B."/>
            <person name="Prigge M."/>
            <person name="Rensing S.A."/>
            <person name="Riano-Pachon D.M."/>
            <person name="Roberts A.W."/>
            <person name="Sato Y."/>
            <person name="Scheller H.V."/>
            <person name="Schulz B."/>
            <person name="Schulz C."/>
            <person name="Shakirov E.V."/>
            <person name="Shibagaki N."/>
            <person name="Shinohara N."/>
            <person name="Shippen D.E."/>
            <person name="Soerensen I."/>
            <person name="Sotooka R."/>
            <person name="Sugimoto N."/>
            <person name="Sugita M."/>
            <person name="Sumikawa N."/>
            <person name="Tanurdzic M."/>
            <person name="Theissen G."/>
            <person name="Ulvskov P."/>
            <person name="Wakazuki S."/>
            <person name="Weng J.K."/>
            <person name="Willats W.W."/>
            <person name="Wipf D."/>
            <person name="Wolf P.G."/>
            <person name="Yang L."/>
            <person name="Zimmer A.D."/>
            <person name="Zhu Q."/>
            <person name="Mitros T."/>
            <person name="Hellsten U."/>
            <person name="Loque D."/>
            <person name="Otillar R."/>
            <person name="Salamov A."/>
            <person name="Schmutz J."/>
            <person name="Shapiro H."/>
            <person name="Lindquist E."/>
            <person name="Lucas S."/>
            <person name="Rokhsar D."/>
            <person name="Grigoriev I.V."/>
        </authorList>
    </citation>
    <scope>NUCLEOTIDE SEQUENCE [LARGE SCALE GENOMIC DNA]</scope>
</reference>
<gene>
    <name evidence="3" type="ORF">SELMODRAFT_402116</name>
</gene>
<dbReference type="GO" id="GO:0070652">
    <property type="term" value="C:HAUS complex"/>
    <property type="evidence" value="ECO:0007669"/>
    <property type="project" value="InterPro"/>
</dbReference>
<dbReference type="Pfam" id="PF14661">
    <property type="entry name" value="HAUS6_N"/>
    <property type="match status" value="1"/>
</dbReference>
<dbReference type="InParanoid" id="D8QPM6"/>